<accession>A0A976R729</accession>
<sequence length="92" mass="10273">MHHPPSVADSTIVVSEANELNAVGEAEACDRALKQPPPRGRAVARNVSSTRAWLHQPAYIPLSYYVKVTHCTPVTFGNSRFIFFRLFFVNLC</sequence>
<proteinExistence type="predicted"/>
<organism evidence="1">
    <name type="scientific">Sigmofec virus UA08Rod_4258</name>
    <dbReference type="NCBI Taxonomy" id="2929397"/>
    <lineage>
        <taxon>Viruses</taxon>
        <taxon>Monodnaviria</taxon>
        <taxon>Sangervirae</taxon>
        <taxon>Phixviricota</taxon>
        <taxon>Malgrandaviricetes</taxon>
        <taxon>Petitvirales</taxon>
        <taxon>Microviridae</taxon>
    </lineage>
</organism>
<name>A0A976R729_9VIRU</name>
<protein>
    <submittedName>
        <fullName evidence="1">Uncharacterized protein</fullName>
    </submittedName>
</protein>
<dbReference type="EMBL" id="OM869574">
    <property type="protein sequence ID" value="UPW41309.1"/>
    <property type="molecule type" value="Genomic_DNA"/>
</dbReference>
<evidence type="ECO:0000313" key="1">
    <source>
        <dbReference type="EMBL" id="UPW41309.1"/>
    </source>
</evidence>
<reference evidence="1" key="1">
    <citation type="submission" date="2022-02" db="EMBL/GenBank/DDBJ databases">
        <title>Towards deciphering the DNA virus diversity associated with rodent species in the families Cricetidae and Heteromyidae.</title>
        <authorList>
            <person name="Lund M."/>
            <person name="Larsen B.B."/>
            <person name="Gryseels S."/>
            <person name="Kraberger S."/>
            <person name="Rowsey D.M."/>
            <person name="Steger L."/>
            <person name="Yule K.M."/>
            <person name="Upham N.S."/>
            <person name="Worobey M."/>
            <person name="Van Doorslaer K."/>
            <person name="Varsani A."/>
        </authorList>
    </citation>
    <scope>NUCLEOTIDE SEQUENCE</scope>
    <source>
        <strain evidence="1">UA08Rod_4258</strain>
    </source>
</reference>